<sequence length="205" mass="23707">MRTVGLGKTSKQWRREVRREKSKVVEGEKKLQDAQTQEVALRKSLLENQDEKEKLRARVTVLEKSLRHYRSRNSVVELKASLNRIEGLEKKIVELETVLQNSETRVEILEIEESRFGNLCIGRKQIEDNRFDNPCIGREQIEENRFDNLCIGREQIEDNRSAEKIGTTNLFSLNSYLLEVPVEEDRNYKSLLPELSSSQSSSGVG</sequence>
<dbReference type="AlphaFoldDB" id="A0A9D3W3F0"/>
<dbReference type="Proteomes" id="UP000828251">
    <property type="component" value="Unassembled WGS sequence"/>
</dbReference>
<accession>A0A9D3W3F0</accession>
<name>A0A9D3W3F0_9ROSI</name>
<keyword evidence="3" id="KW-1185">Reference proteome</keyword>
<evidence type="ECO:0000313" key="2">
    <source>
        <dbReference type="EMBL" id="KAH1108414.1"/>
    </source>
</evidence>
<keyword evidence="1" id="KW-0175">Coiled coil</keyword>
<organism evidence="2 3">
    <name type="scientific">Gossypium stocksii</name>
    <dbReference type="NCBI Taxonomy" id="47602"/>
    <lineage>
        <taxon>Eukaryota</taxon>
        <taxon>Viridiplantae</taxon>
        <taxon>Streptophyta</taxon>
        <taxon>Embryophyta</taxon>
        <taxon>Tracheophyta</taxon>
        <taxon>Spermatophyta</taxon>
        <taxon>Magnoliopsida</taxon>
        <taxon>eudicotyledons</taxon>
        <taxon>Gunneridae</taxon>
        <taxon>Pentapetalae</taxon>
        <taxon>rosids</taxon>
        <taxon>malvids</taxon>
        <taxon>Malvales</taxon>
        <taxon>Malvaceae</taxon>
        <taxon>Malvoideae</taxon>
        <taxon>Gossypium</taxon>
    </lineage>
</organism>
<evidence type="ECO:0000313" key="3">
    <source>
        <dbReference type="Proteomes" id="UP000828251"/>
    </source>
</evidence>
<evidence type="ECO:0000256" key="1">
    <source>
        <dbReference type="SAM" id="Coils"/>
    </source>
</evidence>
<comment type="caution">
    <text evidence="2">The sequence shown here is derived from an EMBL/GenBank/DDBJ whole genome shotgun (WGS) entry which is preliminary data.</text>
</comment>
<dbReference type="EMBL" id="JAIQCV010000004">
    <property type="protein sequence ID" value="KAH1108414.1"/>
    <property type="molecule type" value="Genomic_DNA"/>
</dbReference>
<protein>
    <submittedName>
        <fullName evidence="2">Uncharacterized protein</fullName>
    </submittedName>
</protein>
<gene>
    <name evidence="2" type="ORF">J1N35_012182</name>
</gene>
<reference evidence="2 3" key="1">
    <citation type="journal article" date="2021" name="Plant Biotechnol. J.">
        <title>Multi-omics assisted identification of the key and species-specific regulatory components of drought-tolerant mechanisms in Gossypium stocksii.</title>
        <authorList>
            <person name="Yu D."/>
            <person name="Ke L."/>
            <person name="Zhang D."/>
            <person name="Wu Y."/>
            <person name="Sun Y."/>
            <person name="Mei J."/>
            <person name="Sun J."/>
            <person name="Sun Y."/>
        </authorList>
    </citation>
    <scope>NUCLEOTIDE SEQUENCE [LARGE SCALE GENOMIC DNA]</scope>
    <source>
        <strain evidence="3">cv. E1</strain>
        <tissue evidence="2">Leaf</tissue>
    </source>
</reference>
<proteinExistence type="predicted"/>
<feature type="coiled-coil region" evidence="1">
    <location>
        <begin position="17"/>
        <end position="112"/>
    </location>
</feature>